<evidence type="ECO:0000256" key="2">
    <source>
        <dbReference type="ARBA" id="ARBA00022857"/>
    </source>
</evidence>
<dbReference type="PROSITE" id="PS00061">
    <property type="entry name" value="ADH_SHORT"/>
    <property type="match status" value="1"/>
</dbReference>
<dbReference type="SUPFAM" id="SSF51735">
    <property type="entry name" value="NAD(P)-binding Rossmann-fold domains"/>
    <property type="match status" value="1"/>
</dbReference>
<dbReference type="EMBL" id="CAWUHD010000258">
    <property type="protein sequence ID" value="CAK7238491.1"/>
    <property type="molecule type" value="Genomic_DNA"/>
</dbReference>
<gene>
    <name evidence="3" type="ORF">SEUCBS140593_010742</name>
</gene>
<keyword evidence="4" id="KW-1185">Reference proteome</keyword>
<evidence type="ECO:0000313" key="3">
    <source>
        <dbReference type="EMBL" id="CAK7238491.1"/>
    </source>
</evidence>
<dbReference type="CDD" id="cd05233">
    <property type="entry name" value="SDR_c"/>
    <property type="match status" value="1"/>
</dbReference>
<proteinExistence type="inferred from homology"/>
<comment type="caution">
    <text evidence="3">The sequence shown here is derived from an EMBL/GenBank/DDBJ whole genome shotgun (WGS) entry which is preliminary data.</text>
</comment>
<dbReference type="PRINTS" id="PR00081">
    <property type="entry name" value="GDHRDH"/>
</dbReference>
<name>A0ABP0D5C8_9PEZI</name>
<dbReference type="Pfam" id="PF13561">
    <property type="entry name" value="adh_short_C2"/>
    <property type="match status" value="1"/>
</dbReference>
<protein>
    <recommendedName>
        <fullName evidence="5">NAD(P)-binding protein</fullName>
    </recommendedName>
</protein>
<evidence type="ECO:0008006" key="5">
    <source>
        <dbReference type="Google" id="ProtNLM"/>
    </source>
</evidence>
<reference evidence="3 4" key="1">
    <citation type="submission" date="2024-01" db="EMBL/GenBank/DDBJ databases">
        <authorList>
            <person name="Allen C."/>
            <person name="Tagirdzhanova G."/>
        </authorList>
    </citation>
    <scope>NUCLEOTIDE SEQUENCE [LARGE SCALE GENOMIC DNA]</scope>
</reference>
<organism evidence="3 4">
    <name type="scientific">Sporothrix eucalyptigena</name>
    <dbReference type="NCBI Taxonomy" id="1812306"/>
    <lineage>
        <taxon>Eukaryota</taxon>
        <taxon>Fungi</taxon>
        <taxon>Dikarya</taxon>
        <taxon>Ascomycota</taxon>
        <taxon>Pezizomycotina</taxon>
        <taxon>Sordariomycetes</taxon>
        <taxon>Sordariomycetidae</taxon>
        <taxon>Ophiostomatales</taxon>
        <taxon>Ophiostomataceae</taxon>
        <taxon>Sporothrix</taxon>
    </lineage>
</organism>
<dbReference type="InterPro" id="IPR020904">
    <property type="entry name" value="Sc_DH/Rdtase_CS"/>
</dbReference>
<evidence type="ECO:0000313" key="4">
    <source>
        <dbReference type="Proteomes" id="UP001642482"/>
    </source>
</evidence>
<dbReference type="Gene3D" id="3.40.50.720">
    <property type="entry name" value="NAD(P)-binding Rossmann-like Domain"/>
    <property type="match status" value="1"/>
</dbReference>
<keyword evidence="2" id="KW-0521">NADP</keyword>
<accession>A0ABP0D5C8</accession>
<dbReference type="PANTHER" id="PTHR42760">
    <property type="entry name" value="SHORT-CHAIN DEHYDROGENASES/REDUCTASES FAMILY MEMBER"/>
    <property type="match status" value="1"/>
</dbReference>
<dbReference type="PRINTS" id="PR00080">
    <property type="entry name" value="SDRFAMILY"/>
</dbReference>
<sequence>TTSIISTPKPNFIMGSNANIRLMPSQVQGKVIAITGASSGIAYATAHYLAQRGAQLSLADINGEPLDKIAKEIKAQHDVDVICAQVDVRDASQVQAWMDKTIEAFGRLDGAANLAGVIGKTIGKVPVAECDDDDWELNIAVNLTGVMHCLRSQLKVISDGGSIVNAASIAGQTGRPYAAAYAVSKHGVVGLTRSAAKEVGVRGVRVNSVAPGPISTPMNKAAQGISSRNLGKESEASRIALGRFGEPEEVAALVAFLLGNESKFITGVTYSIDGGWFC</sequence>
<dbReference type="InterPro" id="IPR002347">
    <property type="entry name" value="SDR_fam"/>
</dbReference>
<comment type="similarity">
    <text evidence="1">Belongs to the short-chain dehydrogenases/reductases (SDR) family.</text>
</comment>
<dbReference type="InterPro" id="IPR036291">
    <property type="entry name" value="NAD(P)-bd_dom_sf"/>
</dbReference>
<dbReference type="Proteomes" id="UP001642482">
    <property type="component" value="Unassembled WGS sequence"/>
</dbReference>
<evidence type="ECO:0000256" key="1">
    <source>
        <dbReference type="ARBA" id="ARBA00006484"/>
    </source>
</evidence>
<feature type="non-terminal residue" evidence="3">
    <location>
        <position position="1"/>
    </location>
</feature>
<dbReference type="PANTHER" id="PTHR42760:SF45">
    <property type="entry name" value="SHORT CHAIN DEHYDROGENASE_REDUCTASE FAMILY PROTEIN, PUTATIVE (AFU_ORTHOLOGUE AFUA_3G09150)-RELATED"/>
    <property type="match status" value="1"/>
</dbReference>